<dbReference type="OrthoDB" id="9132630at2"/>
<evidence type="ECO:0000313" key="4">
    <source>
        <dbReference type="Proteomes" id="UP000077927"/>
    </source>
</evidence>
<evidence type="ECO:0000313" key="2">
    <source>
        <dbReference type="EMBL" id="ANH77064.1"/>
    </source>
</evidence>
<dbReference type="EMBL" id="CP012607">
    <property type="protein sequence ID" value="ANH77064.1"/>
    <property type="molecule type" value="Genomic_DNA"/>
</dbReference>
<sequence>MRHANREAWLNHVARRMAPMFAALDAPLPGRIRIAIGFTSTGQRGKRIGECWDTSCSEDAHFEIFIRPDLVESADLMPMQVAAILAHELVHAAVGLDAGHRKPFRDVAVGIGLKGPMRSTTAGPRFEESVTPILDEAGPLPHARLRTRPDADSSDDGEAPGIKTTAPKKQTRRHIKCKCGSCGYTARTSRKWLDLVGAPLCPKHGAMAVCAQDDGQD</sequence>
<geneLocation type="plasmid" evidence="3">
    <name>pRI-2</name>
</geneLocation>
<dbReference type="AlphaFoldDB" id="A0A192A8K8"/>
<protein>
    <submittedName>
        <fullName evidence="3">Transcription elongation protein SprT</fullName>
    </submittedName>
</protein>
<evidence type="ECO:0000256" key="1">
    <source>
        <dbReference type="SAM" id="MobiDB-lite"/>
    </source>
</evidence>
<keyword evidence="5" id="KW-1185">Reference proteome</keyword>
<reference evidence="2 4" key="1">
    <citation type="submission" date="2015-09" db="EMBL/GenBank/DDBJ databases">
        <authorList>
            <person name="Xu Y."/>
            <person name="Nagy A."/>
            <person name="Liu N.T."/>
            <person name="Nou X."/>
        </authorList>
    </citation>
    <scope>NUCLEOTIDE SEQUENCE [LARGE SCALE GENOMIC DNA]</scope>
    <source>
        <strain evidence="2 4">FC1138</strain>
        <plasmid evidence="4">Plasmid</plasmid>
        <plasmid evidence="2">unnamed</plasmid>
    </source>
</reference>
<dbReference type="PATRIC" id="fig|190721.6.peg.5776"/>
<geneLocation type="plasmid" evidence="4"/>
<dbReference type="Proteomes" id="UP000077927">
    <property type="component" value="Plasmid unnamed"/>
</dbReference>
<feature type="region of interest" description="Disordered" evidence="1">
    <location>
        <begin position="138"/>
        <end position="170"/>
    </location>
</feature>
<dbReference type="GeneID" id="61529999"/>
<evidence type="ECO:0000313" key="5">
    <source>
        <dbReference type="Proteomes" id="UP000078572"/>
    </source>
</evidence>
<organism evidence="3 5">
    <name type="scientific">Ralstonia insidiosa</name>
    <dbReference type="NCBI Taxonomy" id="190721"/>
    <lineage>
        <taxon>Bacteria</taxon>
        <taxon>Pseudomonadati</taxon>
        <taxon>Pseudomonadota</taxon>
        <taxon>Betaproteobacteria</taxon>
        <taxon>Burkholderiales</taxon>
        <taxon>Burkholderiaceae</taxon>
        <taxon>Ralstonia</taxon>
    </lineage>
</organism>
<dbReference type="EMBL" id="CP016025">
    <property type="protein sequence ID" value="ANJ76642.1"/>
    <property type="molecule type" value="Genomic_DNA"/>
</dbReference>
<geneLocation type="plasmid" evidence="5">
    <name>pri-2</name>
</geneLocation>
<reference evidence="5" key="3">
    <citation type="submission" date="2016-06" db="EMBL/GenBank/DDBJ databases">
        <authorList>
            <person name="Xu Y."/>
            <person name="Nagy A."/>
            <person name="Yan X."/>
            <person name="Kim S.W."/>
            <person name="Haley B."/>
            <person name="Liu N.T."/>
            <person name="Nou X."/>
        </authorList>
    </citation>
    <scope>NUCLEOTIDE SEQUENCE [LARGE SCALE GENOMIC DNA]</scope>
    <source>
        <strain evidence="5">ATCC 49129</strain>
        <plasmid evidence="5">pri-2</plasmid>
    </source>
</reference>
<proteinExistence type="predicted"/>
<geneLocation type="plasmid" evidence="2">
    <name>unnamed</name>
</geneLocation>
<keyword evidence="3" id="KW-0614">Plasmid</keyword>
<dbReference type="RefSeq" id="WP_004636907.1">
    <property type="nucleotide sequence ID" value="NZ_CP012607.1"/>
</dbReference>
<accession>A0A192A8K8</accession>
<name>A0A192A8K8_9RALS</name>
<dbReference type="Proteomes" id="UP000078572">
    <property type="component" value="Plasmid pRI-2"/>
</dbReference>
<reference evidence="3" key="2">
    <citation type="submission" date="2016-06" db="EMBL/GenBank/DDBJ databases">
        <authorList>
            <person name="Kjaerup R.B."/>
            <person name="Dalgaard T.S."/>
            <person name="Juul-Madsen H.R."/>
        </authorList>
    </citation>
    <scope>NUCLEOTIDE SEQUENCE [LARGE SCALE GENOMIC DNA]</scope>
    <source>
        <strain evidence="3">ATCC 49129</strain>
        <plasmid evidence="3">pRI-2</plasmid>
    </source>
</reference>
<dbReference type="KEGG" id="rin:ACS15_5825"/>
<evidence type="ECO:0000313" key="3">
    <source>
        <dbReference type="EMBL" id="ANJ76642.1"/>
    </source>
</evidence>
<gene>
    <name evidence="3" type="ORF">A9Y76_28685</name>
    <name evidence="2" type="ORF">ACS15_5825</name>
</gene>